<feature type="transmembrane region" description="Helical" evidence="1">
    <location>
        <begin position="15"/>
        <end position="37"/>
    </location>
</feature>
<evidence type="ECO:0000256" key="1">
    <source>
        <dbReference type="SAM" id="Phobius"/>
    </source>
</evidence>
<dbReference type="EMBL" id="HE573019">
    <property type="protein sequence ID" value="CCC47247.1"/>
    <property type="molecule type" value="Genomic_DNA"/>
</dbReference>
<accession>G0TTG6</accession>
<sequence>MVQTLNIYTTVPSNIFVKSVSNILVGVQQKAVLLLLLKKKKGKQNNKYGTEFIRHKTVTFVNGVTCVNGANSNHSVTSIRGKMVIRKREGRPSHVFLLTSS</sequence>
<reference evidence="2" key="1">
    <citation type="journal article" date="2012" name="Proc. Natl. Acad. Sci. U.S.A.">
        <title>Antigenic diversity is generated by distinct evolutionary mechanisms in African trypanosome species.</title>
        <authorList>
            <person name="Jackson A.P."/>
            <person name="Berry A."/>
            <person name="Aslett M."/>
            <person name="Allison H.C."/>
            <person name="Burton P."/>
            <person name="Vavrova-Anderson J."/>
            <person name="Brown R."/>
            <person name="Browne H."/>
            <person name="Corton N."/>
            <person name="Hauser H."/>
            <person name="Gamble J."/>
            <person name="Gilderthorp R."/>
            <person name="Marcello L."/>
            <person name="McQuillan J."/>
            <person name="Otto T.D."/>
            <person name="Quail M.A."/>
            <person name="Sanders M.J."/>
            <person name="van Tonder A."/>
            <person name="Ginger M.L."/>
            <person name="Field M.C."/>
            <person name="Barry J.D."/>
            <person name="Hertz-Fowler C."/>
            <person name="Berriman M."/>
        </authorList>
    </citation>
    <scope>NUCLEOTIDE SEQUENCE</scope>
    <source>
        <strain evidence="2">Y486</strain>
    </source>
</reference>
<keyword evidence="1" id="KW-0472">Membrane</keyword>
<keyword evidence="1" id="KW-1133">Transmembrane helix</keyword>
<gene>
    <name evidence="2" type="ORF">TVY486_0304200</name>
</gene>
<protein>
    <submittedName>
        <fullName evidence="2">Uncharacterized protein</fullName>
    </submittedName>
</protein>
<proteinExistence type="predicted"/>
<keyword evidence="1" id="KW-0812">Transmembrane</keyword>
<name>G0TTG6_TRYVY</name>
<organism evidence="2">
    <name type="scientific">Trypanosoma vivax (strain Y486)</name>
    <dbReference type="NCBI Taxonomy" id="1055687"/>
    <lineage>
        <taxon>Eukaryota</taxon>
        <taxon>Discoba</taxon>
        <taxon>Euglenozoa</taxon>
        <taxon>Kinetoplastea</taxon>
        <taxon>Metakinetoplastina</taxon>
        <taxon>Trypanosomatida</taxon>
        <taxon>Trypanosomatidae</taxon>
        <taxon>Trypanosoma</taxon>
        <taxon>Duttonella</taxon>
    </lineage>
</organism>
<evidence type="ECO:0000313" key="2">
    <source>
        <dbReference type="EMBL" id="CCC47247.1"/>
    </source>
</evidence>
<dbReference type="AlphaFoldDB" id="G0TTG6"/>